<dbReference type="InterPro" id="IPR033369">
    <property type="entry name" value="C19orf12"/>
</dbReference>
<dbReference type="Pfam" id="PF20721">
    <property type="entry name" value="C19orf12"/>
    <property type="match status" value="1"/>
</dbReference>
<accession>A0ABR0YX03</accession>
<comment type="similarity">
    <text evidence="1">Belongs to the C19orf12 family.</text>
</comment>
<comment type="caution">
    <text evidence="2">The sequence shown here is derived from an EMBL/GenBank/DDBJ whole genome shotgun (WGS) entry which is preliminary data.</text>
</comment>
<dbReference type="EMBL" id="JAHFZB010000021">
    <property type="protein sequence ID" value="KAK6477114.1"/>
    <property type="molecule type" value="Genomic_DNA"/>
</dbReference>
<evidence type="ECO:0000313" key="3">
    <source>
        <dbReference type="Proteomes" id="UP001369086"/>
    </source>
</evidence>
<gene>
    <name evidence="2" type="ORF">HHUSO_G21987</name>
</gene>
<sequence length="225" mass="24071">MEHSSKRSSAKIISHPLGWLPVIRVNKVFGSVGRSTHAKQNITAIQYLESSNLQVDSGLIILLGAAPHTKTSASVKLLECQLARMPVRVDDVMRLCCDLSLHQQMKAAVKHSGRGAFVAGATAFMGGLVGGPPGIAVGGAVGGLLGCWMTSGQFRPVPQIILEMPPQQQQQLYDSIMTIIGRLDWTDAAQLTALVMGNAVLQQKVAAALVTYITQELRAEVQYGE</sequence>
<protein>
    <submittedName>
        <fullName evidence="2">Protein C19orf12-like protein</fullName>
    </submittedName>
</protein>
<dbReference type="PANTHER" id="PTHR31493:SF1">
    <property type="entry name" value="PROTEIN C19ORF12"/>
    <property type="match status" value="1"/>
</dbReference>
<proteinExistence type="inferred from homology"/>
<evidence type="ECO:0000256" key="1">
    <source>
        <dbReference type="ARBA" id="ARBA00029457"/>
    </source>
</evidence>
<evidence type="ECO:0000313" key="2">
    <source>
        <dbReference type="EMBL" id="KAK6477114.1"/>
    </source>
</evidence>
<name>A0ABR0YX03_HUSHU</name>
<keyword evidence="3" id="KW-1185">Reference proteome</keyword>
<reference evidence="2 3" key="1">
    <citation type="submission" date="2021-05" db="EMBL/GenBank/DDBJ databases">
        <authorList>
            <person name="Zahm M."/>
            <person name="Klopp C."/>
            <person name="Cabau C."/>
            <person name="Kuhl H."/>
            <person name="Suciu R."/>
            <person name="Ciorpac M."/>
            <person name="Holostenco D."/>
            <person name="Gessner J."/>
            <person name="Wuertz S."/>
            <person name="Hohne C."/>
            <person name="Stock M."/>
            <person name="Gislard M."/>
            <person name="Lluch J."/>
            <person name="Milhes M."/>
            <person name="Lampietro C."/>
            <person name="Lopez Roques C."/>
            <person name="Donnadieu C."/>
            <person name="Du K."/>
            <person name="Schartl M."/>
            <person name="Guiguen Y."/>
        </authorList>
    </citation>
    <scope>NUCLEOTIDE SEQUENCE [LARGE SCALE GENOMIC DNA]</scope>
    <source>
        <strain evidence="2">Hh-F2</strain>
        <tissue evidence="2">Blood</tissue>
    </source>
</reference>
<dbReference type="Proteomes" id="UP001369086">
    <property type="component" value="Unassembled WGS sequence"/>
</dbReference>
<dbReference type="PANTHER" id="PTHR31493">
    <property type="entry name" value="NAZO FAMILY MEMBER"/>
    <property type="match status" value="1"/>
</dbReference>
<organism evidence="2 3">
    <name type="scientific">Huso huso</name>
    <name type="common">Beluga</name>
    <name type="synonym">Acipenser huso</name>
    <dbReference type="NCBI Taxonomy" id="61971"/>
    <lineage>
        <taxon>Eukaryota</taxon>
        <taxon>Metazoa</taxon>
        <taxon>Chordata</taxon>
        <taxon>Craniata</taxon>
        <taxon>Vertebrata</taxon>
        <taxon>Euteleostomi</taxon>
        <taxon>Actinopterygii</taxon>
        <taxon>Chondrostei</taxon>
        <taxon>Acipenseriformes</taxon>
        <taxon>Acipenseridae</taxon>
        <taxon>Huso</taxon>
    </lineage>
</organism>